<evidence type="ECO:0000313" key="4">
    <source>
        <dbReference type="EMBL" id="MFC0679360.1"/>
    </source>
</evidence>
<dbReference type="RefSeq" id="WP_386670042.1">
    <property type="nucleotide sequence ID" value="NZ_JBHLTG010000003.1"/>
</dbReference>
<dbReference type="InterPro" id="IPR011250">
    <property type="entry name" value="OMP/PagP_B-barrel"/>
</dbReference>
<evidence type="ECO:0000313" key="5">
    <source>
        <dbReference type="Proteomes" id="UP001589896"/>
    </source>
</evidence>
<name>A0ABV6RQW1_9GAMM</name>
<gene>
    <name evidence="4" type="ORF">ACFFGH_16110</name>
</gene>
<evidence type="ECO:0000256" key="2">
    <source>
        <dbReference type="SAM" id="SignalP"/>
    </source>
</evidence>
<sequence length="187" mass="19578">MKKQIMLAVSLALAGLSAPAFADGSGFIRVEAGRADVDIRADGIGNGSDDDTAFGVRGGYWFNPNIAVEGFYSRYYSASYNDGFDTYDVKLHGVGVGLVAKKNFGGNHTGFFVGGRAGVARGVATVEFDGSLEDAEASSAKPYFGVSAGYDFSETFGLSVNYDRLKSGGDGVDVTAETLTLGAELRF</sequence>
<dbReference type="InterPro" id="IPR027385">
    <property type="entry name" value="Beta-barrel_OMP"/>
</dbReference>
<reference evidence="4 5" key="1">
    <citation type="submission" date="2024-09" db="EMBL/GenBank/DDBJ databases">
        <authorList>
            <person name="Sun Q."/>
            <person name="Mori K."/>
        </authorList>
    </citation>
    <scope>NUCLEOTIDE SEQUENCE [LARGE SCALE GENOMIC DNA]</scope>
    <source>
        <strain evidence="4 5">KCTC 23076</strain>
    </source>
</reference>
<dbReference type="Pfam" id="PF13505">
    <property type="entry name" value="OMP_b-brl"/>
    <property type="match status" value="1"/>
</dbReference>
<feature type="chain" id="PRO_5046044567" evidence="2">
    <location>
        <begin position="23"/>
        <end position="187"/>
    </location>
</feature>
<evidence type="ECO:0000259" key="3">
    <source>
        <dbReference type="Pfam" id="PF13505"/>
    </source>
</evidence>
<dbReference type="Gene3D" id="2.40.160.20">
    <property type="match status" value="1"/>
</dbReference>
<dbReference type="Proteomes" id="UP001589896">
    <property type="component" value="Unassembled WGS sequence"/>
</dbReference>
<keyword evidence="1 2" id="KW-0732">Signal</keyword>
<dbReference type="SUPFAM" id="SSF56925">
    <property type="entry name" value="OMPA-like"/>
    <property type="match status" value="1"/>
</dbReference>
<dbReference type="EMBL" id="JBHLTG010000003">
    <property type="protein sequence ID" value="MFC0679360.1"/>
    <property type="molecule type" value="Genomic_DNA"/>
</dbReference>
<evidence type="ECO:0000256" key="1">
    <source>
        <dbReference type="ARBA" id="ARBA00022729"/>
    </source>
</evidence>
<comment type="caution">
    <text evidence="4">The sequence shown here is derived from an EMBL/GenBank/DDBJ whole genome shotgun (WGS) entry which is preliminary data.</text>
</comment>
<protein>
    <submittedName>
        <fullName evidence="4">Porin family protein</fullName>
    </submittedName>
</protein>
<accession>A0ABV6RQW1</accession>
<feature type="signal peptide" evidence="2">
    <location>
        <begin position="1"/>
        <end position="22"/>
    </location>
</feature>
<proteinExistence type="predicted"/>
<feature type="domain" description="Outer membrane protein beta-barrel" evidence="3">
    <location>
        <begin position="9"/>
        <end position="187"/>
    </location>
</feature>
<organism evidence="4 5">
    <name type="scientific">Lysobacter korlensis</name>
    <dbReference type="NCBI Taxonomy" id="553636"/>
    <lineage>
        <taxon>Bacteria</taxon>
        <taxon>Pseudomonadati</taxon>
        <taxon>Pseudomonadota</taxon>
        <taxon>Gammaproteobacteria</taxon>
        <taxon>Lysobacterales</taxon>
        <taxon>Lysobacteraceae</taxon>
        <taxon>Lysobacter</taxon>
    </lineage>
</organism>
<keyword evidence="5" id="KW-1185">Reference proteome</keyword>